<evidence type="ECO:0000256" key="6">
    <source>
        <dbReference type="ARBA" id="ARBA00021582"/>
    </source>
</evidence>
<dbReference type="Pfam" id="PF22629">
    <property type="entry name" value="ACT_AHAS_ss"/>
    <property type="match status" value="1"/>
</dbReference>
<dbReference type="CDD" id="cd04901">
    <property type="entry name" value="ACT_3PGDH"/>
    <property type="match status" value="1"/>
</dbReference>
<evidence type="ECO:0000256" key="10">
    <source>
        <dbReference type="ARBA" id="ARBA00048126"/>
    </source>
</evidence>
<dbReference type="PROSITE" id="PS00671">
    <property type="entry name" value="D_2_HYDROXYACID_DH_3"/>
    <property type="match status" value="1"/>
</dbReference>
<feature type="domain" description="ACT" evidence="13">
    <location>
        <begin position="342"/>
        <end position="411"/>
    </location>
</feature>
<dbReference type="EMBL" id="CP046566">
    <property type="protein sequence ID" value="QGW28682.1"/>
    <property type="molecule type" value="Genomic_DNA"/>
</dbReference>
<dbReference type="InterPro" id="IPR002912">
    <property type="entry name" value="ACT_dom"/>
</dbReference>
<dbReference type="InterPro" id="IPR036291">
    <property type="entry name" value="NAD(P)-bd_dom_sf"/>
</dbReference>
<dbReference type="EC" id="1.1.1.95" evidence="5"/>
<dbReference type="InterPro" id="IPR006139">
    <property type="entry name" value="D-isomer_2_OHA_DH_cat_dom"/>
</dbReference>
<dbReference type="GO" id="GO:0047545">
    <property type="term" value="F:(S)-2-hydroxyglutarate dehydrogenase activity"/>
    <property type="evidence" value="ECO:0007669"/>
    <property type="project" value="UniProtKB-ARBA"/>
</dbReference>
<dbReference type="Pfam" id="PF02826">
    <property type="entry name" value="2-Hacid_dh_C"/>
    <property type="match status" value="1"/>
</dbReference>
<comment type="catalytic activity">
    <reaction evidence="11">
        <text>(2R)-3-phosphoglycerate + NAD(+) = 3-phosphooxypyruvate + NADH + H(+)</text>
        <dbReference type="Rhea" id="RHEA:12641"/>
        <dbReference type="ChEBI" id="CHEBI:15378"/>
        <dbReference type="ChEBI" id="CHEBI:18110"/>
        <dbReference type="ChEBI" id="CHEBI:57540"/>
        <dbReference type="ChEBI" id="CHEBI:57945"/>
        <dbReference type="ChEBI" id="CHEBI:58272"/>
        <dbReference type="EC" id="1.1.1.95"/>
    </reaction>
</comment>
<dbReference type="NCBIfam" id="NF008759">
    <property type="entry name" value="PRK11790.1"/>
    <property type="match status" value="1"/>
</dbReference>
<dbReference type="AlphaFoldDB" id="A0A6I6GP28"/>
<dbReference type="SUPFAM" id="SSF55021">
    <property type="entry name" value="ACT-like"/>
    <property type="match status" value="1"/>
</dbReference>
<evidence type="ECO:0000256" key="1">
    <source>
        <dbReference type="ARBA" id="ARBA00003800"/>
    </source>
</evidence>
<accession>A0A6I6GP28</accession>
<dbReference type="Gene3D" id="3.30.70.260">
    <property type="match status" value="1"/>
</dbReference>
<keyword evidence="15" id="KW-1185">Reference proteome</keyword>
<evidence type="ECO:0000256" key="2">
    <source>
        <dbReference type="ARBA" id="ARBA00005216"/>
    </source>
</evidence>
<dbReference type="GO" id="GO:0006564">
    <property type="term" value="P:L-serine biosynthetic process"/>
    <property type="evidence" value="ECO:0007669"/>
    <property type="project" value="UniProtKB-ARBA"/>
</dbReference>
<dbReference type="PROSITE" id="PS51671">
    <property type="entry name" value="ACT"/>
    <property type="match status" value="1"/>
</dbReference>
<keyword evidence="7 12" id="KW-0560">Oxidoreductase</keyword>
<dbReference type="EC" id="1.1.1.399" evidence="4"/>
<comment type="function">
    <text evidence="1">Catalyzes the reversible oxidation of 3-phospho-D-glycerate to 3-phosphonooxypyruvate, the first step of the phosphorylated L-serine biosynthesis pathway. Also catalyzes the reversible oxidation of 2-hydroxyglutarate to 2-oxoglutarate.</text>
</comment>
<dbReference type="Proteomes" id="UP000426027">
    <property type="component" value="Chromosome"/>
</dbReference>
<comment type="similarity">
    <text evidence="3 12">Belongs to the D-isomer specific 2-hydroxyacid dehydrogenase family.</text>
</comment>
<dbReference type="FunFam" id="3.40.50.720:FF:000041">
    <property type="entry name" value="D-3-phosphoglycerate dehydrogenase"/>
    <property type="match status" value="1"/>
</dbReference>
<dbReference type="InterPro" id="IPR054480">
    <property type="entry name" value="AHAS_small-like_ACT"/>
</dbReference>
<evidence type="ECO:0000256" key="4">
    <source>
        <dbReference type="ARBA" id="ARBA00013001"/>
    </source>
</evidence>
<evidence type="ECO:0000313" key="15">
    <source>
        <dbReference type="Proteomes" id="UP000426027"/>
    </source>
</evidence>
<dbReference type="SUPFAM" id="SSF51735">
    <property type="entry name" value="NAD(P)-binding Rossmann-fold domains"/>
    <property type="match status" value="1"/>
</dbReference>
<gene>
    <name evidence="14" type="primary">serA</name>
    <name evidence="14" type="ORF">GLV81_11760</name>
</gene>
<evidence type="ECO:0000256" key="5">
    <source>
        <dbReference type="ARBA" id="ARBA00013143"/>
    </source>
</evidence>
<keyword evidence="8" id="KW-0520">NAD</keyword>
<dbReference type="PROSITE" id="PS00670">
    <property type="entry name" value="D_2_HYDROXYACID_DH_2"/>
    <property type="match status" value="1"/>
</dbReference>
<dbReference type="InterPro" id="IPR045865">
    <property type="entry name" value="ACT-like_dom_sf"/>
</dbReference>
<evidence type="ECO:0000256" key="8">
    <source>
        <dbReference type="ARBA" id="ARBA00023027"/>
    </source>
</evidence>
<sequence>MSDKTTSYPKEKIKILLLENISETAIANIHQHGYASIKKVAGALDEEALIKELKDVHLLGIRSKTRVTRKVLENAPKLQAIGAFCIGVNQIDLTAATQQGVSVFNAPYSNTRSVAELVIGAAIMLIRRIPDKNNAAHAGIWQKDATGSFELRGKTIGLVGYGNIGSQVSVLAEAMGLKVIFYDVLTKLPLGNAVACKSLKEVVSKADIVSLHVPETNSTKNLISKQVIKQMKKGSILINYARGEVVDLDALAAALKAGDLSGAAIDVFPVEPEKNGEQFASPLQGLSNVLLTPHIGGSTLEAQENIGVDVSAKLLGYLEKGITYGSHTVPALSLPMLEGAHRILHIHKNVPGVLSEINTALSKAHINILGQYLSTNEHIGYVVLDVDKKLSKQAFSLLKEVKHTIRARMLY</sequence>
<dbReference type="InterPro" id="IPR029753">
    <property type="entry name" value="D-isomer_DH_CS"/>
</dbReference>
<evidence type="ECO:0000256" key="12">
    <source>
        <dbReference type="RuleBase" id="RU003719"/>
    </source>
</evidence>
<dbReference type="GO" id="GO:0051287">
    <property type="term" value="F:NAD binding"/>
    <property type="evidence" value="ECO:0007669"/>
    <property type="project" value="InterPro"/>
</dbReference>
<evidence type="ECO:0000256" key="3">
    <source>
        <dbReference type="ARBA" id="ARBA00005854"/>
    </source>
</evidence>
<dbReference type="InterPro" id="IPR006140">
    <property type="entry name" value="D-isomer_DH_NAD-bd"/>
</dbReference>
<dbReference type="CDD" id="cd12176">
    <property type="entry name" value="PGDH_3"/>
    <property type="match status" value="1"/>
</dbReference>
<evidence type="ECO:0000256" key="11">
    <source>
        <dbReference type="ARBA" id="ARBA00048731"/>
    </source>
</evidence>
<dbReference type="Pfam" id="PF00389">
    <property type="entry name" value="2-Hacid_dh"/>
    <property type="match status" value="1"/>
</dbReference>
<proteinExistence type="inferred from homology"/>
<name>A0A6I6GP28_9BACT</name>
<dbReference type="SUPFAM" id="SSF52283">
    <property type="entry name" value="Formate/glycerate dehydrogenase catalytic domain-like"/>
    <property type="match status" value="1"/>
</dbReference>
<dbReference type="UniPathway" id="UPA00135">
    <property type="reaction ID" value="UER00196"/>
</dbReference>
<dbReference type="InterPro" id="IPR050418">
    <property type="entry name" value="D-iso_2-hydroxyacid_DH_PdxB"/>
</dbReference>
<organism evidence="14 15">
    <name type="scientific">Phnomibacter ginsenosidimutans</name>
    <dbReference type="NCBI Taxonomy" id="2676868"/>
    <lineage>
        <taxon>Bacteria</taxon>
        <taxon>Pseudomonadati</taxon>
        <taxon>Bacteroidota</taxon>
        <taxon>Chitinophagia</taxon>
        <taxon>Chitinophagales</taxon>
        <taxon>Chitinophagaceae</taxon>
        <taxon>Phnomibacter</taxon>
    </lineage>
</organism>
<dbReference type="PANTHER" id="PTHR43761:SF1">
    <property type="entry name" value="D-ISOMER SPECIFIC 2-HYDROXYACID DEHYDROGENASE CATALYTIC DOMAIN-CONTAINING PROTEIN-RELATED"/>
    <property type="match status" value="1"/>
</dbReference>
<dbReference type="PANTHER" id="PTHR43761">
    <property type="entry name" value="D-ISOMER SPECIFIC 2-HYDROXYACID DEHYDROGENASE FAMILY PROTEIN (AFU_ORTHOLOGUE AFUA_1G13630)"/>
    <property type="match status" value="1"/>
</dbReference>
<comment type="catalytic activity">
    <reaction evidence="10">
        <text>(R)-2-hydroxyglutarate + NAD(+) = 2-oxoglutarate + NADH + H(+)</text>
        <dbReference type="Rhea" id="RHEA:49612"/>
        <dbReference type="ChEBI" id="CHEBI:15378"/>
        <dbReference type="ChEBI" id="CHEBI:15801"/>
        <dbReference type="ChEBI" id="CHEBI:16810"/>
        <dbReference type="ChEBI" id="CHEBI:57540"/>
        <dbReference type="ChEBI" id="CHEBI:57945"/>
        <dbReference type="EC" id="1.1.1.399"/>
    </reaction>
</comment>
<comment type="pathway">
    <text evidence="2">Amino-acid biosynthesis; L-serine biosynthesis; L-serine from 3-phospho-D-glycerate: step 1/3.</text>
</comment>
<evidence type="ECO:0000256" key="9">
    <source>
        <dbReference type="ARBA" id="ARBA00030455"/>
    </source>
</evidence>
<evidence type="ECO:0000256" key="7">
    <source>
        <dbReference type="ARBA" id="ARBA00023002"/>
    </source>
</evidence>
<dbReference type="Gene3D" id="3.40.50.720">
    <property type="entry name" value="NAD(P)-binding Rossmann-like Domain"/>
    <property type="match status" value="2"/>
</dbReference>
<protein>
    <recommendedName>
        <fullName evidence="6">D-3-phosphoglycerate dehydrogenase</fullName>
        <ecNumber evidence="4">1.1.1.399</ecNumber>
        <ecNumber evidence="5">1.1.1.95</ecNumber>
    </recommendedName>
    <alternativeName>
        <fullName evidence="9">2-oxoglutarate reductase</fullName>
    </alternativeName>
</protein>
<dbReference type="KEGG" id="fls:GLV81_11760"/>
<dbReference type="GO" id="GO:0004617">
    <property type="term" value="F:phosphoglycerate dehydrogenase activity"/>
    <property type="evidence" value="ECO:0007669"/>
    <property type="project" value="UniProtKB-EC"/>
</dbReference>
<reference evidence="14 15" key="1">
    <citation type="submission" date="2019-11" db="EMBL/GenBank/DDBJ databases">
        <authorList>
            <person name="Im W.T."/>
        </authorList>
    </citation>
    <scope>NUCLEOTIDE SEQUENCE [LARGE SCALE GENOMIC DNA]</scope>
    <source>
        <strain evidence="14 15">SB-02</strain>
    </source>
</reference>
<evidence type="ECO:0000313" key="14">
    <source>
        <dbReference type="EMBL" id="QGW28682.1"/>
    </source>
</evidence>
<evidence type="ECO:0000259" key="13">
    <source>
        <dbReference type="PROSITE" id="PS51671"/>
    </source>
</evidence>
<dbReference type="RefSeq" id="WP_157479035.1">
    <property type="nucleotide sequence ID" value="NZ_CP046566.1"/>
</dbReference>